<dbReference type="PROSITE" id="PS50268">
    <property type="entry name" value="CADHERIN_2"/>
    <property type="match status" value="1"/>
</dbReference>
<dbReference type="InterPro" id="IPR025592">
    <property type="entry name" value="DUF4347"/>
</dbReference>
<dbReference type="GO" id="GO:0016020">
    <property type="term" value="C:membrane"/>
    <property type="evidence" value="ECO:0007669"/>
    <property type="project" value="InterPro"/>
</dbReference>
<dbReference type="SMART" id="SM00710">
    <property type="entry name" value="PbH1"/>
    <property type="match status" value="5"/>
</dbReference>
<dbReference type="SMART" id="SM00560">
    <property type="entry name" value="LamGL"/>
    <property type="match status" value="1"/>
</dbReference>
<dbReference type="InterPro" id="IPR011050">
    <property type="entry name" value="Pectin_lyase_fold/virulence"/>
</dbReference>
<comment type="caution">
    <text evidence="4">The sequence shown here is derived from an EMBL/GenBank/DDBJ whole genome shotgun (WGS) entry which is preliminary data.</text>
</comment>
<dbReference type="NCBIfam" id="NF012209">
    <property type="entry name" value="LEPR-8K"/>
    <property type="match status" value="1"/>
</dbReference>
<dbReference type="Gene3D" id="2.60.120.200">
    <property type="match status" value="1"/>
</dbReference>
<keyword evidence="2" id="KW-1015">Disulfide bond</keyword>
<protein>
    <submittedName>
        <fullName evidence="4">DUF4347 domain-containing protein</fullName>
    </submittedName>
</protein>
<evidence type="ECO:0000259" key="3">
    <source>
        <dbReference type="PROSITE" id="PS50268"/>
    </source>
</evidence>
<dbReference type="Proteomes" id="UP000694660">
    <property type="component" value="Unassembled WGS sequence"/>
</dbReference>
<gene>
    <name evidence="4" type="ORF">I8J34_04265</name>
</gene>
<dbReference type="InterPro" id="IPR015919">
    <property type="entry name" value="Cadherin-like_sf"/>
</dbReference>
<accession>A0A944D8M9</accession>
<dbReference type="SUPFAM" id="SSF49899">
    <property type="entry name" value="Concanavalin A-like lectins/glucanases"/>
    <property type="match status" value="1"/>
</dbReference>
<proteinExistence type="predicted"/>
<dbReference type="InterPro" id="IPR059226">
    <property type="entry name" value="Choice_anch_Q_dom"/>
</dbReference>
<dbReference type="Pfam" id="PF13385">
    <property type="entry name" value="Laminin_G_3"/>
    <property type="match status" value="1"/>
</dbReference>
<dbReference type="NCBIfam" id="NF041518">
    <property type="entry name" value="choice_anch_Q"/>
    <property type="match status" value="1"/>
</dbReference>
<evidence type="ECO:0000256" key="1">
    <source>
        <dbReference type="ARBA" id="ARBA00022729"/>
    </source>
</evidence>
<evidence type="ECO:0000313" key="4">
    <source>
        <dbReference type="EMBL" id="MBT0960381.1"/>
    </source>
</evidence>
<dbReference type="GO" id="GO:0005509">
    <property type="term" value="F:calcium ion binding"/>
    <property type="evidence" value="ECO:0007669"/>
    <property type="project" value="InterPro"/>
</dbReference>
<dbReference type="Pfam" id="PF00028">
    <property type="entry name" value="Cadherin"/>
    <property type="match status" value="1"/>
</dbReference>
<evidence type="ECO:0000313" key="5">
    <source>
        <dbReference type="Proteomes" id="UP000694660"/>
    </source>
</evidence>
<sequence>MSRATPTATVEQLEARILYSADLVPVGDATLSHGLDTQQDQSAHEIVFVDASLNDVDVLLEDLNRQIEAGRPLEIVRLDPAEDGITQISRTLQASGPVSAIHVLTHGEAGAIQFGSFLLDEACVLARSDEIAQWSKALTADADLLFYGCDVAGNDAGKALVRDLAVLTGADVAASDDLTGAAVLGGDWTLEYAVGQIGSVSAMSDWGALSWQGTLGSLTADTTNDVADGDTSSIANLVANKGADGKISLREAIIAANNTAGADTISLSSGTYTLSITGLYEDAAATGDLDITSDIAIQGAGAGQTTISASGLGDRVFDVHSGAALTLNDLTVSDANTTNQFGGAVNNAGTFSATDVVLSNNTVVNNAGGGLYNSGSATLERVSVYGNSDVGIYLASGSLSMINVTVSGNTTPYNGAGLTVAGGSATLDFVTIAGNATTSTGSGGGIYLSGGSATLSNSIVADNTSQFNGGDITGAVTSGGHNIVESYSGFTLDGTDQTSDPGLAAVSVDSGSGQYVHAIASSSIAYNAADAIAPATDQRGVTRDASADIGAYEYGLAAPVNTVPGAQSTNEDTALVFSVGNGNAISVSDPDAGGNPVEVSLSVTHGALTLAGTTGLSFISGDGTADATMTFRGTVTDINNALNGLSYTPTADYNGGATLTLTTLGSSLLSLDIDTALIGRYAFDNTGALGDDTSPAAGNVGTPVNVSAVDDATRGDVLGLSGTGYVQVSGLYGMPASITVSAWVDLTSADTNGAEVISLGDIVGLRLDQGGKLKGFYNDGFTYNFTVYATTLAGSGWHHVAFSIDSGSHTQVLYLDGIAVATSNSITAIDWGGVGGGPDSFIGTHGAGGAGYDFTGRIDEARVYNRALGTSEIEVLASDLSQRDTDNVAITVNALNDAPTATIVPTSYNATEQTTLTLHGTGLSIADVDDGGVGVQATVSVVSGTLSATAGSTGVSVSGSGSNSITLTGTVTQINTLLAGTSGGTLSYVINSDTPPSSDTLTLQANDLGNSGSGGALTDSDTATINITAVNDAPTITSDGGGASANLNAAENQTAVTTVTATDADVGDTLSYSIAGGADAARFSIDSSTGVLSFNAAPNFEAPTDVGGDNIYDVTVQVSDGTTTDTQAIAVTVTN</sequence>
<dbReference type="RefSeq" id="WP_214360148.1">
    <property type="nucleotide sequence ID" value="NZ_JAEKFT010000004.1"/>
</dbReference>
<dbReference type="Pfam" id="PF14252">
    <property type="entry name" value="DUF4347"/>
    <property type="match status" value="1"/>
</dbReference>
<name>A0A944D8M9_DENI1</name>
<dbReference type="CDD" id="cd11304">
    <property type="entry name" value="Cadherin_repeat"/>
    <property type="match status" value="1"/>
</dbReference>
<organism evidence="4 5">
    <name type="scientific">Denitromonas iodatirespirans</name>
    <dbReference type="NCBI Taxonomy" id="2795389"/>
    <lineage>
        <taxon>Bacteria</taxon>
        <taxon>Pseudomonadati</taxon>
        <taxon>Pseudomonadota</taxon>
        <taxon>Betaproteobacteria</taxon>
        <taxon>Rhodocyclales</taxon>
        <taxon>Zoogloeaceae</taxon>
        <taxon>Denitromonas</taxon>
    </lineage>
</organism>
<dbReference type="InterPro" id="IPR013320">
    <property type="entry name" value="ConA-like_dom_sf"/>
</dbReference>
<keyword evidence="1" id="KW-0732">Signal</keyword>
<reference evidence="5" key="1">
    <citation type="journal article" date="2022" name="ISME J.">
        <title>Genetic and phylogenetic analysis of dissimilatory iodate-reducing bacteria identifies potential niches across the world's oceans.</title>
        <authorList>
            <person name="Reyes-Umana V."/>
            <person name="Henning Z."/>
            <person name="Lee K."/>
            <person name="Barnum T.P."/>
            <person name="Coates J.D."/>
        </authorList>
    </citation>
    <scope>NUCLEOTIDE SEQUENCE [LARGE SCALE GENOMIC DNA]</scope>
    <source>
        <strain evidence="5">IR12</strain>
    </source>
</reference>
<feature type="domain" description="Cadherin" evidence="3">
    <location>
        <begin position="1054"/>
        <end position="1135"/>
    </location>
</feature>
<dbReference type="InterPro" id="IPR053786">
    <property type="entry name" value="LEPRxLL_CS"/>
</dbReference>
<dbReference type="GO" id="GO:0007156">
    <property type="term" value="P:homophilic cell adhesion via plasma membrane adhesion molecules"/>
    <property type="evidence" value="ECO:0007669"/>
    <property type="project" value="InterPro"/>
</dbReference>
<evidence type="ECO:0000256" key="2">
    <source>
        <dbReference type="ARBA" id="ARBA00023157"/>
    </source>
</evidence>
<dbReference type="AlphaFoldDB" id="A0A944D8M9"/>
<dbReference type="Gene3D" id="2.60.40.60">
    <property type="entry name" value="Cadherins"/>
    <property type="match status" value="1"/>
</dbReference>
<dbReference type="InterPro" id="IPR006626">
    <property type="entry name" value="PbH1"/>
</dbReference>
<dbReference type="SUPFAM" id="SSF51126">
    <property type="entry name" value="Pectin lyase-like"/>
    <property type="match status" value="1"/>
</dbReference>
<feature type="non-terminal residue" evidence="4">
    <location>
        <position position="1135"/>
    </location>
</feature>
<keyword evidence="5" id="KW-1185">Reference proteome</keyword>
<dbReference type="EMBL" id="JAEKFT010000004">
    <property type="protein sequence ID" value="MBT0960381.1"/>
    <property type="molecule type" value="Genomic_DNA"/>
</dbReference>
<dbReference type="SUPFAM" id="SSF49313">
    <property type="entry name" value="Cadherin-like"/>
    <property type="match status" value="1"/>
</dbReference>
<dbReference type="InterPro" id="IPR002126">
    <property type="entry name" value="Cadherin-like_dom"/>
</dbReference>
<dbReference type="InterPro" id="IPR006558">
    <property type="entry name" value="LamG-like"/>
</dbReference>